<dbReference type="AlphaFoldDB" id="A0A8H3KZF6"/>
<dbReference type="EMBL" id="BLAL01000022">
    <property type="protein sequence ID" value="GES76590.1"/>
    <property type="molecule type" value="Genomic_DNA"/>
</dbReference>
<evidence type="ECO:0000313" key="1">
    <source>
        <dbReference type="EMBL" id="GES76590.1"/>
    </source>
</evidence>
<name>A0A8H3KZF6_9GLOM</name>
<reference evidence="1" key="1">
    <citation type="submission" date="2019-10" db="EMBL/GenBank/DDBJ databases">
        <title>Conservation and host-specific expression of non-tandemly repeated heterogenous ribosome RNA gene in arbuscular mycorrhizal fungi.</title>
        <authorList>
            <person name="Maeda T."/>
            <person name="Kobayashi Y."/>
            <person name="Nakagawa T."/>
            <person name="Ezawa T."/>
            <person name="Yamaguchi K."/>
            <person name="Bino T."/>
            <person name="Nishimoto Y."/>
            <person name="Shigenobu S."/>
            <person name="Kawaguchi M."/>
        </authorList>
    </citation>
    <scope>NUCLEOTIDE SEQUENCE</scope>
    <source>
        <strain evidence="1">HR1</strain>
    </source>
</reference>
<evidence type="ECO:0000313" key="2">
    <source>
        <dbReference type="Proteomes" id="UP000615446"/>
    </source>
</evidence>
<gene>
    <name evidence="1" type="ORF">RCL2_000399500</name>
</gene>
<sequence>MSTMLKGKGKGKKKAKQSIISVIDKVLAQPVSSTSTCTPAGNEKRIKIQDDETFHVITKYQAPSECIFIRDILIYDIPANNPTLWYGKIVSWCKHTAICSVLPPKKKPSSSSFMAKHFKKEGGTMSSSNKINHKNKAIFATGSN</sequence>
<dbReference type="Proteomes" id="UP000615446">
    <property type="component" value="Unassembled WGS sequence"/>
</dbReference>
<comment type="caution">
    <text evidence="1">The sequence shown here is derived from an EMBL/GenBank/DDBJ whole genome shotgun (WGS) entry which is preliminary data.</text>
</comment>
<protein>
    <submittedName>
        <fullName evidence="1">Uncharacterized protein</fullName>
    </submittedName>
</protein>
<accession>A0A8H3KZF6</accession>
<organism evidence="1 2">
    <name type="scientific">Rhizophagus clarus</name>
    <dbReference type="NCBI Taxonomy" id="94130"/>
    <lineage>
        <taxon>Eukaryota</taxon>
        <taxon>Fungi</taxon>
        <taxon>Fungi incertae sedis</taxon>
        <taxon>Mucoromycota</taxon>
        <taxon>Glomeromycotina</taxon>
        <taxon>Glomeromycetes</taxon>
        <taxon>Glomerales</taxon>
        <taxon>Glomeraceae</taxon>
        <taxon>Rhizophagus</taxon>
    </lineage>
</organism>
<proteinExistence type="predicted"/>